<gene>
    <name evidence="2" type="ORF">AAGV28_03500</name>
</gene>
<dbReference type="RefSeq" id="WP_373405437.1">
    <property type="nucleotide sequence ID" value="NZ_JBCFQL010000003.1"/>
</dbReference>
<feature type="transmembrane region" description="Helical" evidence="1">
    <location>
        <begin position="47"/>
        <end position="66"/>
    </location>
</feature>
<name>A0ABV4T8T4_9FLAO</name>
<evidence type="ECO:0000313" key="3">
    <source>
        <dbReference type="Proteomes" id="UP001574169"/>
    </source>
</evidence>
<evidence type="ECO:0008006" key="4">
    <source>
        <dbReference type="Google" id="ProtNLM"/>
    </source>
</evidence>
<dbReference type="EMBL" id="JBCFQL010000003">
    <property type="protein sequence ID" value="MFA9190425.1"/>
    <property type="molecule type" value="Genomic_DNA"/>
</dbReference>
<reference evidence="2 3" key="1">
    <citation type="submission" date="2024-04" db="EMBL/GenBank/DDBJ databases">
        <title>New Clade of Flavobacterium.</title>
        <authorList>
            <person name="Matos L."/>
            <person name="Proenca D.N."/>
            <person name="Fransisco R.M."/>
            <person name="Chung A.P."/>
            <person name="Maccario L."/>
            <person name="Sorensen S.J."/>
            <person name="Morais P.V."/>
        </authorList>
    </citation>
    <scope>NUCLEOTIDE SEQUENCE [LARGE SCALE GENOMIC DNA]</scope>
    <source>
        <strain evidence="2 3">FZUC8N2.13</strain>
    </source>
</reference>
<keyword evidence="1" id="KW-0472">Membrane</keyword>
<keyword evidence="1" id="KW-0812">Transmembrane</keyword>
<accession>A0ABV4T8T4</accession>
<protein>
    <recommendedName>
        <fullName evidence="4">Phage abortive infection protein</fullName>
    </recommendedName>
</protein>
<comment type="caution">
    <text evidence="2">The sequence shown here is derived from an EMBL/GenBank/DDBJ whole genome shotgun (WGS) entry which is preliminary data.</text>
</comment>
<evidence type="ECO:0000256" key="1">
    <source>
        <dbReference type="SAM" id="Phobius"/>
    </source>
</evidence>
<sequence length="248" mass="28426">MKIELSKNEWFLIVFFGVLILFTPYLITRNLGLVSFVGTGEIGDTIGGITAPFLGFFGSVLVYLALKAQIDANEQVRKQFEKQEEEGLINNRIEFLKTKVSILREEINSFYFSYMDDTQKGNVQKFNYQGSQAIHKLLVNSKNSFYGNKIRTPYELEPKLLELKSLLIYFKQTVSEVLNDTVINQNVKDEYVNILAFLFDSKLKGYFNVMEGYKSEHNEACSENCGNFHGIPSDLFEVVKDIESLLNN</sequence>
<dbReference type="Proteomes" id="UP001574169">
    <property type="component" value="Unassembled WGS sequence"/>
</dbReference>
<feature type="transmembrane region" description="Helical" evidence="1">
    <location>
        <begin position="9"/>
        <end position="27"/>
    </location>
</feature>
<organism evidence="2 3">
    <name type="scientific">Flavobacterium zubiriense</name>
    <dbReference type="NCBI Taxonomy" id="3138075"/>
    <lineage>
        <taxon>Bacteria</taxon>
        <taxon>Pseudomonadati</taxon>
        <taxon>Bacteroidota</taxon>
        <taxon>Flavobacteriia</taxon>
        <taxon>Flavobacteriales</taxon>
        <taxon>Flavobacteriaceae</taxon>
        <taxon>Flavobacterium</taxon>
    </lineage>
</organism>
<keyword evidence="1" id="KW-1133">Transmembrane helix</keyword>
<proteinExistence type="predicted"/>
<keyword evidence="3" id="KW-1185">Reference proteome</keyword>
<evidence type="ECO:0000313" key="2">
    <source>
        <dbReference type="EMBL" id="MFA9190425.1"/>
    </source>
</evidence>